<evidence type="ECO:0000256" key="2">
    <source>
        <dbReference type="ARBA" id="ARBA00004496"/>
    </source>
</evidence>
<reference evidence="12" key="1">
    <citation type="submission" date="2021-01" db="EMBL/GenBank/DDBJ databases">
        <authorList>
            <person name="Corre E."/>
            <person name="Pelletier E."/>
            <person name="Niang G."/>
            <person name="Scheremetjew M."/>
            <person name="Finn R."/>
            <person name="Kale V."/>
            <person name="Holt S."/>
            <person name="Cochrane G."/>
            <person name="Meng A."/>
            <person name="Brown T."/>
            <person name="Cohen L."/>
        </authorList>
    </citation>
    <scope>NUCLEOTIDE SEQUENCE</scope>
    <source>
        <strain evidence="12">CCMP1756</strain>
    </source>
</reference>
<comment type="subcellular location">
    <subcellularLocation>
        <location evidence="1">Cell projection</location>
        <location evidence="1">Cilium</location>
        <location evidence="1">Flagellum</location>
    </subcellularLocation>
    <subcellularLocation>
        <location evidence="2">Cytoplasm</location>
    </subcellularLocation>
</comment>
<dbReference type="Proteomes" id="UP000789595">
    <property type="component" value="Unassembled WGS sequence"/>
</dbReference>
<dbReference type="PANTHER" id="PTHR13720">
    <property type="entry name" value="WD-40 REPEAT PROTEIN"/>
    <property type="match status" value="1"/>
</dbReference>
<keyword evidence="6" id="KW-0282">Flagellum</keyword>
<evidence type="ECO:0000313" key="13">
    <source>
        <dbReference type="EMBL" id="CAH0371427.1"/>
    </source>
</evidence>
<evidence type="ECO:0000256" key="7">
    <source>
        <dbReference type="ARBA" id="ARBA00023069"/>
    </source>
</evidence>
<organism evidence="12">
    <name type="scientific">Pelagomonas calceolata</name>
    <dbReference type="NCBI Taxonomy" id="35677"/>
    <lineage>
        <taxon>Eukaryota</taxon>
        <taxon>Sar</taxon>
        <taxon>Stramenopiles</taxon>
        <taxon>Ochrophyta</taxon>
        <taxon>Pelagophyceae</taxon>
        <taxon>Pelagomonadales</taxon>
        <taxon>Pelagomonadaceae</taxon>
        <taxon>Pelagomonas</taxon>
    </lineage>
</organism>
<dbReference type="InterPro" id="IPR015943">
    <property type="entry name" value="WD40/YVTN_repeat-like_dom_sf"/>
</dbReference>
<evidence type="ECO:0000256" key="8">
    <source>
        <dbReference type="ARBA" id="ARBA00023273"/>
    </source>
</evidence>
<reference evidence="13" key="2">
    <citation type="submission" date="2021-11" db="EMBL/GenBank/DDBJ databases">
        <authorList>
            <consortium name="Genoscope - CEA"/>
            <person name="William W."/>
        </authorList>
    </citation>
    <scope>NUCLEOTIDE SEQUENCE</scope>
</reference>
<keyword evidence="4 11" id="KW-0853">WD repeat</keyword>
<dbReference type="InterPro" id="IPR011047">
    <property type="entry name" value="Quinoprotein_ADH-like_sf"/>
</dbReference>
<evidence type="ECO:0000313" key="12">
    <source>
        <dbReference type="EMBL" id="CAE0701926.1"/>
    </source>
</evidence>
<evidence type="ECO:0000256" key="6">
    <source>
        <dbReference type="ARBA" id="ARBA00022846"/>
    </source>
</evidence>
<feature type="repeat" description="WD" evidence="11">
    <location>
        <begin position="638"/>
        <end position="671"/>
    </location>
</feature>
<dbReference type="Gene3D" id="2.130.10.10">
    <property type="entry name" value="YVTN repeat-like/Quinoprotein amine dehydrogenase"/>
    <property type="match status" value="3"/>
</dbReference>
<dbReference type="GO" id="GO:0031514">
    <property type="term" value="C:motile cilium"/>
    <property type="evidence" value="ECO:0007669"/>
    <property type="project" value="UniProtKB-SubCell"/>
</dbReference>
<name>A0A7S4A334_9STRA</name>
<gene>
    <name evidence="12" type="ORF">PCAL00307_LOCUS17362</name>
    <name evidence="13" type="ORF">PECAL_3P13700</name>
</gene>
<evidence type="ECO:0000256" key="11">
    <source>
        <dbReference type="PROSITE-ProRule" id="PRU00221"/>
    </source>
</evidence>
<comment type="similarity">
    <text evidence="9">Belongs to the CFAP52 family.</text>
</comment>
<accession>A0A7S4A334</accession>
<dbReference type="GO" id="GO:0005930">
    <property type="term" value="C:axoneme"/>
    <property type="evidence" value="ECO:0007669"/>
    <property type="project" value="UniProtKB-ARBA"/>
</dbReference>
<keyword evidence="5" id="KW-0677">Repeat</keyword>
<dbReference type="InterPro" id="IPR036322">
    <property type="entry name" value="WD40_repeat_dom_sf"/>
</dbReference>
<keyword evidence="14" id="KW-1185">Reference proteome</keyword>
<dbReference type="EMBL" id="CAKKNE010000003">
    <property type="protein sequence ID" value="CAH0371427.1"/>
    <property type="molecule type" value="Genomic_DNA"/>
</dbReference>
<evidence type="ECO:0000256" key="4">
    <source>
        <dbReference type="ARBA" id="ARBA00022574"/>
    </source>
</evidence>
<feature type="repeat" description="WD" evidence="11">
    <location>
        <begin position="595"/>
        <end position="637"/>
    </location>
</feature>
<evidence type="ECO:0000256" key="1">
    <source>
        <dbReference type="ARBA" id="ARBA00004230"/>
    </source>
</evidence>
<dbReference type="PROSITE" id="PS50082">
    <property type="entry name" value="WD_REPEATS_2"/>
    <property type="match status" value="2"/>
</dbReference>
<evidence type="ECO:0000256" key="10">
    <source>
        <dbReference type="ARBA" id="ARBA00029552"/>
    </source>
</evidence>
<keyword evidence="3" id="KW-0963">Cytoplasm</keyword>
<dbReference type="InterPro" id="IPR050630">
    <property type="entry name" value="WD_repeat_EMAP"/>
</dbReference>
<dbReference type="Pfam" id="PF00400">
    <property type="entry name" value="WD40"/>
    <property type="match status" value="6"/>
</dbReference>
<keyword evidence="7" id="KW-0969">Cilium</keyword>
<dbReference type="AlphaFoldDB" id="A0A7S4A334"/>
<dbReference type="InterPro" id="IPR019775">
    <property type="entry name" value="WD40_repeat_CS"/>
</dbReference>
<dbReference type="InterPro" id="IPR001680">
    <property type="entry name" value="WD40_rpt"/>
</dbReference>
<dbReference type="OrthoDB" id="6252103at2759"/>
<dbReference type="PROSITE" id="PS00678">
    <property type="entry name" value="WD_REPEATS_1"/>
    <property type="match status" value="1"/>
</dbReference>
<dbReference type="SUPFAM" id="SSF50998">
    <property type="entry name" value="Quinoprotein alcohol dehydrogenase-like"/>
    <property type="match status" value="1"/>
</dbReference>
<dbReference type="EMBL" id="HBIW01020192">
    <property type="protein sequence ID" value="CAE0701926.1"/>
    <property type="molecule type" value="Transcribed_RNA"/>
</dbReference>
<proteinExistence type="inferred from homology"/>
<evidence type="ECO:0000256" key="5">
    <source>
        <dbReference type="ARBA" id="ARBA00022737"/>
    </source>
</evidence>
<evidence type="ECO:0000313" key="14">
    <source>
        <dbReference type="Proteomes" id="UP000789595"/>
    </source>
</evidence>
<dbReference type="PANTHER" id="PTHR13720:SF14">
    <property type="entry name" value="CILIA- AND FLAGELLA-ASSOCIATED PROTEIN 52"/>
    <property type="match status" value="1"/>
</dbReference>
<keyword evidence="8" id="KW-0966">Cell projection</keyword>
<dbReference type="SMART" id="SM00320">
    <property type="entry name" value="WD40"/>
    <property type="match status" value="10"/>
</dbReference>
<evidence type="ECO:0000256" key="3">
    <source>
        <dbReference type="ARBA" id="ARBA00022490"/>
    </source>
</evidence>
<dbReference type="SUPFAM" id="SSF50978">
    <property type="entry name" value="WD40 repeat-like"/>
    <property type="match status" value="1"/>
</dbReference>
<protein>
    <recommendedName>
        <fullName evidence="10">Cilia- and flagella-associated protein 52</fullName>
    </recommendedName>
</protein>
<sequence length="682" mass="72379">MALADDAVTLKLDGLIGFSGDVPGGLKVVRSPNLPGDREWLVYPLGSQVVVRQSGTSRGKSNLTFLTGHNDDVSCVCVSRDGRTLVTGQTAVQGVMSDVLVWDLAEACECALSGDSQGGERALKHRLRQHKSGVQAVAINCNDTFLATLGGRDDNALVIWDLDSGEAICGQPAAAESGLAMAWLRENPDRVVTCGARHLRVWVVDVSLPKLHPMDAITGALKRIMISVTIGSGDEFAYVGTTTGEVLKFSIDRDGIQGPNDPDRTRPRYREISRAKCSQGVTAIMLLINPDNGRDTIVVGGGDGSIALFSENLKPIGGKKETLMGGVTSIAASEDDADVFTASTVEGNRYRIAVKPWQADLMTTAHVGVVKDCCFAPNFSGIFVTCSAGGDIRVWNTQKRVELLRIRVPNLECNAILVSSGGDSIISGWSDGRVRAFLPETGKLKFVINDAHTKLPNDKDNNGCTALAIVPNERPSGSYVLMTGGGDGRVRAWRVTSSHQAMLFSIKDHRKSVTAIKVAPDGQTAISASADGSCLCFELDPAPGAPPLKRFSLLESNIFCDVAWHPDGTGCLTAGSNFKLTYWDGLDGENVRCVDGSHTAWMTTLDVDPEHGAYYVTGSGDSTVKVWSYDEGVATAEGVAHSKAVNAVRISPDQKCAVSVGDEGAVAVWSLVGAKPGDMAQD</sequence>
<evidence type="ECO:0000256" key="9">
    <source>
        <dbReference type="ARBA" id="ARBA00029456"/>
    </source>
</evidence>
<dbReference type="PROSITE" id="PS50294">
    <property type="entry name" value="WD_REPEATS_REGION"/>
    <property type="match status" value="1"/>
</dbReference>